<feature type="non-terminal residue" evidence="1">
    <location>
        <position position="71"/>
    </location>
</feature>
<evidence type="ECO:0000313" key="1">
    <source>
        <dbReference type="EMBL" id="RNA15866.1"/>
    </source>
</evidence>
<comment type="caution">
    <text evidence="1">The sequence shown here is derived from an EMBL/GenBank/DDBJ whole genome shotgun (WGS) entry which is preliminary data.</text>
</comment>
<protein>
    <submittedName>
        <fullName evidence="1">Uncharacterized protein</fullName>
    </submittedName>
</protein>
<gene>
    <name evidence="1" type="ORF">BpHYR1_035433</name>
</gene>
<name>A0A3M7QWY7_BRAPC</name>
<keyword evidence="2" id="KW-1185">Reference proteome</keyword>
<dbReference type="AlphaFoldDB" id="A0A3M7QWY7"/>
<sequence length="71" mass="8037">MFQRPQALAFIPPEDVIDRFNAAKAKVSNEVLEFYDYVQSTFTGKKETGIRIFLTTEDNFGSGFRQALLGT</sequence>
<proteinExistence type="predicted"/>
<dbReference type="Proteomes" id="UP000276133">
    <property type="component" value="Unassembled WGS sequence"/>
</dbReference>
<evidence type="ECO:0000313" key="2">
    <source>
        <dbReference type="Proteomes" id="UP000276133"/>
    </source>
</evidence>
<organism evidence="1 2">
    <name type="scientific">Brachionus plicatilis</name>
    <name type="common">Marine rotifer</name>
    <name type="synonym">Brachionus muelleri</name>
    <dbReference type="NCBI Taxonomy" id="10195"/>
    <lineage>
        <taxon>Eukaryota</taxon>
        <taxon>Metazoa</taxon>
        <taxon>Spiralia</taxon>
        <taxon>Gnathifera</taxon>
        <taxon>Rotifera</taxon>
        <taxon>Eurotatoria</taxon>
        <taxon>Monogononta</taxon>
        <taxon>Pseudotrocha</taxon>
        <taxon>Ploima</taxon>
        <taxon>Brachionidae</taxon>
        <taxon>Brachionus</taxon>
    </lineage>
</organism>
<dbReference type="EMBL" id="REGN01004862">
    <property type="protein sequence ID" value="RNA15866.1"/>
    <property type="molecule type" value="Genomic_DNA"/>
</dbReference>
<accession>A0A3M7QWY7</accession>
<reference evidence="1 2" key="1">
    <citation type="journal article" date="2018" name="Sci. Rep.">
        <title>Genomic signatures of local adaptation to the degree of environmental predictability in rotifers.</title>
        <authorList>
            <person name="Franch-Gras L."/>
            <person name="Hahn C."/>
            <person name="Garcia-Roger E.M."/>
            <person name="Carmona M.J."/>
            <person name="Serra M."/>
            <person name="Gomez A."/>
        </authorList>
    </citation>
    <scope>NUCLEOTIDE SEQUENCE [LARGE SCALE GENOMIC DNA]</scope>
    <source>
        <strain evidence="1">HYR1</strain>
    </source>
</reference>